<keyword evidence="5" id="KW-0732">Signal</keyword>
<feature type="signal peptide" evidence="5">
    <location>
        <begin position="1"/>
        <end position="17"/>
    </location>
</feature>
<name>A0A9W9HQM3_9EURO</name>
<evidence type="ECO:0000313" key="6">
    <source>
        <dbReference type="EMBL" id="KAJ5153327.1"/>
    </source>
</evidence>
<dbReference type="Gene3D" id="1.25.40.20">
    <property type="entry name" value="Ankyrin repeat-containing domain"/>
    <property type="match status" value="1"/>
</dbReference>
<sequence>MHLTLLCVLFLAPSVLADGWEDFTNNIATDLVNYKAPLITLFGERLTKQFLSESISLMDNVIFALSPLGVLTAVVSVIRVCGGSSLRAFVGRAQEGPAEAESELLPCVSESTAELFNEGGISRVFGQPKIVEIVEWENENAKVGEQTTEIGTLREALKKGAWSAKKSGLSAEDVCDLTDLPELDIPNLSLNKGIKRRNKRWFHCAAILGAVMQIGVMAYAAITVFVFPGSFEKDGKAVPSYAFPFYIIGTIFLFTGMLSCAIIIERSSMKYYFTPNKPSTLYWLQPGNQHVGDQVFDAFLAVKEESTSEEMEYIKSRRVRKYDNQTPVVYLALFFTMIGFIIQFIGLRGLHASVILAQLGSTFTMSVLRSCLRTERMKPDENRLKDERELTARKQQELDCFAFHLDHIASFDLLSSPSQETSSSESLSERIFQTDESLIRQVIHKRTRLAELTADSNLGLKTRWDNMPIRKVAHNLSNVIETIMDLMSSWGVEFGETFEFRLNLECQSSIEPYTWSRSAYSIEIRRCGDALKWKINEHELEAILGLWVWSLSKSDKGWRKPLSRMIGLTRDEAGKEETYLHFHKWIFRQTEASMVSSNMIDSSRRFFGFEPDIYSDERDILVVRTENEVEIMAAQDLFIHFLQHAFRHFNALGGDTDILTGLQNPFLAQNSRVEEMMHCFERNSLGSREDALLCIMPILRQQGLLPELSADTTHPRRRMEGLIQKHDWKGAFQLVRWICQRSEGAEFERSVYELGCLCRRALLNASKAAQEEGFESTCRILDSNIGKDFFDAQRMSPHESWSKSPCSQQWWTKFAQQVGWVAWHISINATGMKWMQPALERRGIGVNLHPQAEIGQSIDDTQMGAKAMKGWLTFNHIDFDREYSGLEDPMGYKWALTGGHYALLYFTLERWVEIGADFPCIIQHAYALAAKNHCDWGIKVLLRHDANIDTLNERNISALVDVVAIEDLDAARILLENGANPNGDEQFPNSRPLILAARQGATDIVCLLLDCGATPEITDRSGSTALHWAIREDRLDTVRFLLSKGVEIEKSGFDGVRPLHTAVVGRQFQMTQLLLESHADINAPDGLGMTALMLAAKSSVIDVIHLLLARGADIHLRDLGGRSALDWARQNQYYDAAAILEGVPGEAELEQV</sequence>
<dbReference type="AlphaFoldDB" id="A0A9W9HQM3"/>
<keyword evidence="1" id="KW-0677">Repeat</keyword>
<evidence type="ECO:0000256" key="5">
    <source>
        <dbReference type="SAM" id="SignalP"/>
    </source>
</evidence>
<evidence type="ECO:0000256" key="3">
    <source>
        <dbReference type="PROSITE-ProRule" id="PRU00023"/>
    </source>
</evidence>
<dbReference type="EMBL" id="JAPQKN010000007">
    <property type="protein sequence ID" value="KAJ5153327.1"/>
    <property type="molecule type" value="Genomic_DNA"/>
</dbReference>
<dbReference type="InterPro" id="IPR002110">
    <property type="entry name" value="Ankyrin_rpt"/>
</dbReference>
<feature type="transmembrane region" description="Helical" evidence="4">
    <location>
        <begin position="61"/>
        <end position="82"/>
    </location>
</feature>
<dbReference type="PROSITE" id="PS50088">
    <property type="entry name" value="ANK_REPEAT"/>
    <property type="match status" value="4"/>
</dbReference>
<dbReference type="PANTHER" id="PTHR24173:SF74">
    <property type="entry name" value="ANKYRIN REPEAT DOMAIN-CONTAINING PROTEIN 16"/>
    <property type="match status" value="1"/>
</dbReference>
<evidence type="ECO:0000313" key="7">
    <source>
        <dbReference type="Proteomes" id="UP001149163"/>
    </source>
</evidence>
<keyword evidence="4" id="KW-1133">Transmembrane helix</keyword>
<dbReference type="RefSeq" id="XP_056539635.1">
    <property type="nucleotide sequence ID" value="XM_056691929.1"/>
</dbReference>
<keyword evidence="4" id="KW-0472">Membrane</keyword>
<dbReference type="InterPro" id="IPR036770">
    <property type="entry name" value="Ankyrin_rpt-contain_sf"/>
</dbReference>
<dbReference type="PROSITE" id="PS50297">
    <property type="entry name" value="ANK_REP_REGION"/>
    <property type="match status" value="3"/>
</dbReference>
<dbReference type="Pfam" id="PF00023">
    <property type="entry name" value="Ank"/>
    <property type="match status" value="1"/>
</dbReference>
<keyword evidence="2 3" id="KW-0040">ANK repeat</keyword>
<feature type="chain" id="PRO_5040973525" evidence="5">
    <location>
        <begin position="18"/>
        <end position="1152"/>
    </location>
</feature>
<keyword evidence="7" id="KW-1185">Reference proteome</keyword>
<dbReference type="Pfam" id="PF12796">
    <property type="entry name" value="Ank_2"/>
    <property type="match status" value="1"/>
</dbReference>
<feature type="repeat" description="ANK" evidence="3">
    <location>
        <begin position="1054"/>
        <end position="1086"/>
    </location>
</feature>
<dbReference type="GeneID" id="81431105"/>
<reference evidence="6" key="2">
    <citation type="journal article" date="2023" name="IMA Fungus">
        <title>Comparative genomic study of the Penicillium genus elucidates a diverse pangenome and 15 lateral gene transfer events.</title>
        <authorList>
            <person name="Petersen C."/>
            <person name="Sorensen T."/>
            <person name="Nielsen M.R."/>
            <person name="Sondergaard T.E."/>
            <person name="Sorensen J.L."/>
            <person name="Fitzpatrick D.A."/>
            <person name="Frisvad J.C."/>
            <person name="Nielsen K.L."/>
        </authorList>
    </citation>
    <scope>NUCLEOTIDE SEQUENCE</scope>
    <source>
        <strain evidence="6">IBT 26290</strain>
    </source>
</reference>
<keyword evidence="4" id="KW-0812">Transmembrane</keyword>
<feature type="transmembrane region" description="Helical" evidence="4">
    <location>
        <begin position="201"/>
        <end position="222"/>
    </location>
</feature>
<gene>
    <name evidence="6" type="ORF">N7482_009805</name>
</gene>
<evidence type="ECO:0000256" key="1">
    <source>
        <dbReference type="ARBA" id="ARBA00022737"/>
    </source>
</evidence>
<feature type="transmembrane region" description="Helical" evidence="4">
    <location>
        <begin position="327"/>
        <end position="346"/>
    </location>
</feature>
<feature type="repeat" description="ANK" evidence="3">
    <location>
        <begin position="1021"/>
        <end position="1053"/>
    </location>
</feature>
<organism evidence="6 7">
    <name type="scientific">Penicillium canariense</name>
    <dbReference type="NCBI Taxonomy" id="189055"/>
    <lineage>
        <taxon>Eukaryota</taxon>
        <taxon>Fungi</taxon>
        <taxon>Dikarya</taxon>
        <taxon>Ascomycota</taxon>
        <taxon>Pezizomycotina</taxon>
        <taxon>Eurotiomycetes</taxon>
        <taxon>Eurotiomycetidae</taxon>
        <taxon>Eurotiales</taxon>
        <taxon>Aspergillaceae</taxon>
        <taxon>Penicillium</taxon>
    </lineage>
</organism>
<feature type="repeat" description="ANK" evidence="3">
    <location>
        <begin position="988"/>
        <end position="1020"/>
    </location>
</feature>
<feature type="transmembrane region" description="Helical" evidence="4">
    <location>
        <begin position="242"/>
        <end position="264"/>
    </location>
</feature>
<reference evidence="6" key="1">
    <citation type="submission" date="2022-11" db="EMBL/GenBank/DDBJ databases">
        <authorList>
            <person name="Petersen C."/>
        </authorList>
    </citation>
    <scope>NUCLEOTIDE SEQUENCE</scope>
    <source>
        <strain evidence="6">IBT 26290</strain>
    </source>
</reference>
<dbReference type="Proteomes" id="UP001149163">
    <property type="component" value="Unassembled WGS sequence"/>
</dbReference>
<proteinExistence type="predicted"/>
<protein>
    <submittedName>
        <fullName evidence="6">Uncharacterized protein</fullName>
    </submittedName>
</protein>
<dbReference type="OrthoDB" id="7464126at2759"/>
<feature type="repeat" description="ANK" evidence="3">
    <location>
        <begin position="1087"/>
        <end position="1119"/>
    </location>
</feature>
<dbReference type="PANTHER" id="PTHR24173">
    <property type="entry name" value="ANKYRIN REPEAT CONTAINING"/>
    <property type="match status" value="1"/>
</dbReference>
<dbReference type="SUPFAM" id="SSF48403">
    <property type="entry name" value="Ankyrin repeat"/>
    <property type="match status" value="1"/>
</dbReference>
<dbReference type="SMART" id="SM00248">
    <property type="entry name" value="ANK"/>
    <property type="match status" value="5"/>
</dbReference>
<accession>A0A9W9HQM3</accession>
<evidence type="ECO:0000256" key="4">
    <source>
        <dbReference type="SAM" id="Phobius"/>
    </source>
</evidence>
<evidence type="ECO:0000256" key="2">
    <source>
        <dbReference type="ARBA" id="ARBA00023043"/>
    </source>
</evidence>
<comment type="caution">
    <text evidence="6">The sequence shown here is derived from an EMBL/GenBank/DDBJ whole genome shotgun (WGS) entry which is preliminary data.</text>
</comment>